<proteinExistence type="predicted"/>
<name>A7VVZ4_9FIRM</name>
<protein>
    <submittedName>
        <fullName evidence="1">Uncharacterized protein</fullName>
    </submittedName>
</protein>
<dbReference type="EMBL" id="ABCB02000020">
    <property type="protein sequence ID" value="EDO59941.1"/>
    <property type="molecule type" value="Genomic_DNA"/>
</dbReference>
<reference evidence="1 2" key="2">
    <citation type="submission" date="2007-08" db="EMBL/GenBank/DDBJ databases">
        <authorList>
            <person name="Fulton L."/>
            <person name="Clifton S."/>
            <person name="Fulton B."/>
            <person name="Xu J."/>
            <person name="Minx P."/>
            <person name="Pepin K.H."/>
            <person name="Johnson M."/>
            <person name="Thiruvilangam P."/>
            <person name="Bhonagiri V."/>
            <person name="Nash W.E."/>
            <person name="Wang C."/>
            <person name="Mardis E.R."/>
            <person name="Wilson R.K."/>
        </authorList>
    </citation>
    <scope>NUCLEOTIDE SEQUENCE [LARGE SCALE GENOMIC DNA]</scope>
    <source>
        <strain evidence="1 2">DSM 753</strain>
    </source>
</reference>
<evidence type="ECO:0000313" key="1">
    <source>
        <dbReference type="EMBL" id="EDO59941.1"/>
    </source>
</evidence>
<comment type="caution">
    <text evidence="1">The sequence shown here is derived from an EMBL/GenBank/DDBJ whole genome shotgun (WGS) entry which is preliminary data.</text>
</comment>
<reference evidence="1 2" key="1">
    <citation type="submission" date="2007-08" db="EMBL/GenBank/DDBJ databases">
        <title>Draft genome sequence of Clostridium leptum (DSM 753).</title>
        <authorList>
            <person name="Sudarsanam P."/>
            <person name="Ley R."/>
            <person name="Guruge J."/>
            <person name="Turnbaugh P.J."/>
            <person name="Mahowald M."/>
            <person name="Liep D."/>
            <person name="Gordon J."/>
        </authorList>
    </citation>
    <scope>NUCLEOTIDE SEQUENCE [LARGE SCALE GENOMIC DNA]</scope>
    <source>
        <strain evidence="1 2">DSM 753</strain>
    </source>
</reference>
<evidence type="ECO:0000313" key="2">
    <source>
        <dbReference type="Proteomes" id="UP000003490"/>
    </source>
</evidence>
<dbReference type="HOGENOM" id="CLU_3214476_0_0_9"/>
<sequence length="44" mass="5348">MKNFTIYISFQIKQAVSGKNFRLISVLRQIFNEFFAQTFYTFIF</sequence>
<dbReference type="AlphaFoldDB" id="A7VVZ4"/>
<accession>A7VVZ4</accession>
<dbReference type="Proteomes" id="UP000003490">
    <property type="component" value="Unassembled WGS sequence"/>
</dbReference>
<gene>
    <name evidence="1" type="ORF">CLOLEP_02758</name>
</gene>
<organism evidence="1 2">
    <name type="scientific">[Clostridium] leptum DSM 753</name>
    <dbReference type="NCBI Taxonomy" id="428125"/>
    <lineage>
        <taxon>Bacteria</taxon>
        <taxon>Bacillati</taxon>
        <taxon>Bacillota</taxon>
        <taxon>Clostridia</taxon>
        <taxon>Eubacteriales</taxon>
        <taxon>Oscillospiraceae</taxon>
        <taxon>Oscillospiraceae incertae sedis</taxon>
    </lineage>
</organism>